<dbReference type="EMBL" id="BAAAMN010000003">
    <property type="protein sequence ID" value="GAA2024782.1"/>
    <property type="molecule type" value="Genomic_DNA"/>
</dbReference>
<name>A0ABN2TYV2_9MICC</name>
<sequence length="129" mass="14241">MSHGSVETMHEYETIAREFFDTYTRGLLDRDATVIAGHYAVPALIVFPEQAIAVSGASQTEEFFASAFGQYDGASTAEAAVEVVAATRYSIWADVRWSYDGGVPDERHMYQLVLDGEDWKIAVLTPLDV</sequence>
<organism evidence="1 2">
    <name type="scientific">Yaniella flava</name>
    <dbReference type="NCBI Taxonomy" id="287930"/>
    <lineage>
        <taxon>Bacteria</taxon>
        <taxon>Bacillati</taxon>
        <taxon>Actinomycetota</taxon>
        <taxon>Actinomycetes</taxon>
        <taxon>Micrococcales</taxon>
        <taxon>Micrococcaceae</taxon>
        <taxon>Yaniella</taxon>
    </lineage>
</organism>
<accession>A0ABN2TYV2</accession>
<protein>
    <recommendedName>
        <fullName evidence="3">DUF4440 domain-containing protein</fullName>
    </recommendedName>
</protein>
<evidence type="ECO:0000313" key="1">
    <source>
        <dbReference type="EMBL" id="GAA2024782.1"/>
    </source>
</evidence>
<proteinExistence type="predicted"/>
<dbReference type="InterPro" id="IPR032710">
    <property type="entry name" value="NTF2-like_dom_sf"/>
</dbReference>
<keyword evidence="2" id="KW-1185">Reference proteome</keyword>
<dbReference type="RefSeq" id="WP_343955505.1">
    <property type="nucleotide sequence ID" value="NZ_BAAAMN010000003.1"/>
</dbReference>
<comment type="caution">
    <text evidence="1">The sequence shown here is derived from an EMBL/GenBank/DDBJ whole genome shotgun (WGS) entry which is preliminary data.</text>
</comment>
<dbReference type="SUPFAM" id="SSF54427">
    <property type="entry name" value="NTF2-like"/>
    <property type="match status" value="1"/>
</dbReference>
<evidence type="ECO:0008006" key="3">
    <source>
        <dbReference type="Google" id="ProtNLM"/>
    </source>
</evidence>
<dbReference type="Gene3D" id="3.10.450.50">
    <property type="match status" value="1"/>
</dbReference>
<gene>
    <name evidence="1" type="ORF">GCM10009720_00640</name>
</gene>
<evidence type="ECO:0000313" key="2">
    <source>
        <dbReference type="Proteomes" id="UP001501461"/>
    </source>
</evidence>
<dbReference type="Proteomes" id="UP001501461">
    <property type="component" value="Unassembled WGS sequence"/>
</dbReference>
<reference evidence="1 2" key="1">
    <citation type="journal article" date="2019" name="Int. J. Syst. Evol. Microbiol.">
        <title>The Global Catalogue of Microorganisms (GCM) 10K type strain sequencing project: providing services to taxonomists for standard genome sequencing and annotation.</title>
        <authorList>
            <consortium name="The Broad Institute Genomics Platform"/>
            <consortium name="The Broad Institute Genome Sequencing Center for Infectious Disease"/>
            <person name="Wu L."/>
            <person name="Ma J."/>
        </authorList>
    </citation>
    <scope>NUCLEOTIDE SEQUENCE [LARGE SCALE GENOMIC DNA]</scope>
    <source>
        <strain evidence="1 2">JCM 13595</strain>
    </source>
</reference>